<dbReference type="Pfam" id="PF00656">
    <property type="entry name" value="Peptidase_C14"/>
    <property type="match status" value="1"/>
</dbReference>
<reference evidence="3 4" key="1">
    <citation type="submission" date="2017-07" db="EMBL/GenBank/DDBJ databases">
        <title>Draft genome sequence of Prevotella copri isolated from the gut of healthy adult Indian.</title>
        <authorList>
            <person name="Das B."/>
            <person name="Bag S."/>
            <person name="Ghosh T.S."/>
        </authorList>
    </citation>
    <scope>NUCLEOTIDE SEQUENCE [LARGE SCALE GENOMIC DNA]</scope>
    <source>
        <strain evidence="3 4">Indica</strain>
    </source>
</reference>
<sequence length="461" mass="51721">MKDMDKTLTIFLLFLNSIGLFGQSMSSRTQSAIESIREGYILHGIEELKKSVLENDVNAQFFMGRCYENGIGVKQNYQEAFKLYRKTAERGLPDAMYHLAFFYQKGLSGEKDYTKSEEWLSRYNKKGGVCKLPNIVDLYNEGLKHPEKYLLSINEKNETKQKVPEYIPNVTNNITIVQQVAPTVVNTPFSSTETSEGNNHRISDIDTTIPTTPQKNENTFVLIIANENYKKEASVPFAGNDGNSFEQYCHKTLGVPKTNIHTVSDATLNEMRHEIKWLQDIISVYKGDVKIIFYYAGHGIPDEQSKTAYLLPIDGYGSDVSTGYSLTNLYNNLGNVTSKSVIIFLDACFSGTNRDGNMLTAARGVVIKTKASSPKGNMITITAAQGDETAYPYKEEGHGLFTYYLLKKLQETKGDVTLGELGDYIQTQVRRQSVVTNGKLQSPSILVSPNIGNSWKNWKLK</sequence>
<dbReference type="EMBL" id="NMPZ01000032">
    <property type="protein sequence ID" value="OXL42777.1"/>
    <property type="molecule type" value="Genomic_DNA"/>
</dbReference>
<dbReference type="PANTHER" id="PTHR11102">
    <property type="entry name" value="SEL-1-LIKE PROTEIN"/>
    <property type="match status" value="1"/>
</dbReference>
<accession>A0AA91YVX1</accession>
<dbReference type="InterPro" id="IPR029030">
    <property type="entry name" value="Caspase-like_dom_sf"/>
</dbReference>
<dbReference type="SUPFAM" id="SSF81901">
    <property type="entry name" value="HCP-like"/>
    <property type="match status" value="1"/>
</dbReference>
<evidence type="ECO:0000259" key="2">
    <source>
        <dbReference type="Pfam" id="PF00656"/>
    </source>
</evidence>
<organism evidence="3 4">
    <name type="scientific">Segatella copri</name>
    <dbReference type="NCBI Taxonomy" id="165179"/>
    <lineage>
        <taxon>Bacteria</taxon>
        <taxon>Pseudomonadati</taxon>
        <taxon>Bacteroidota</taxon>
        <taxon>Bacteroidia</taxon>
        <taxon>Bacteroidales</taxon>
        <taxon>Prevotellaceae</taxon>
        <taxon>Segatella</taxon>
    </lineage>
</organism>
<dbReference type="InterPro" id="IPR011600">
    <property type="entry name" value="Pept_C14_caspase"/>
</dbReference>
<dbReference type="InterPro" id="IPR006597">
    <property type="entry name" value="Sel1-like"/>
</dbReference>
<feature type="region of interest" description="Disordered" evidence="1">
    <location>
        <begin position="189"/>
        <end position="210"/>
    </location>
</feature>
<evidence type="ECO:0000256" key="1">
    <source>
        <dbReference type="SAM" id="MobiDB-lite"/>
    </source>
</evidence>
<dbReference type="InterPro" id="IPR050767">
    <property type="entry name" value="Sel1_AlgK"/>
</dbReference>
<dbReference type="SUPFAM" id="SSF52129">
    <property type="entry name" value="Caspase-like"/>
    <property type="match status" value="1"/>
</dbReference>
<feature type="domain" description="Peptidase C14 caspase" evidence="2">
    <location>
        <begin position="220"/>
        <end position="445"/>
    </location>
</feature>
<name>A0AA91YVX1_9BACT</name>
<evidence type="ECO:0000313" key="4">
    <source>
        <dbReference type="Proteomes" id="UP000215155"/>
    </source>
</evidence>
<evidence type="ECO:0000313" key="3">
    <source>
        <dbReference type="EMBL" id="OXL42777.1"/>
    </source>
</evidence>
<dbReference type="GO" id="GO:0036503">
    <property type="term" value="P:ERAD pathway"/>
    <property type="evidence" value="ECO:0007669"/>
    <property type="project" value="TreeGrafter"/>
</dbReference>
<dbReference type="AlphaFoldDB" id="A0AA91YVX1"/>
<dbReference type="Gene3D" id="3.40.50.1460">
    <property type="match status" value="1"/>
</dbReference>
<dbReference type="InterPro" id="IPR011990">
    <property type="entry name" value="TPR-like_helical_dom_sf"/>
</dbReference>
<dbReference type="Pfam" id="PF08238">
    <property type="entry name" value="Sel1"/>
    <property type="match status" value="2"/>
</dbReference>
<dbReference type="GO" id="GO:0004197">
    <property type="term" value="F:cysteine-type endopeptidase activity"/>
    <property type="evidence" value="ECO:0007669"/>
    <property type="project" value="InterPro"/>
</dbReference>
<proteinExistence type="predicted"/>
<dbReference type="PANTHER" id="PTHR11102:SF147">
    <property type="entry name" value="SEL1L ADAPTOR SUBUNIT OF ERAD E3 UBIQUITIN LIGASE"/>
    <property type="match status" value="1"/>
</dbReference>
<gene>
    <name evidence="3" type="ORF">CFT61_14600</name>
</gene>
<dbReference type="SMART" id="SM00671">
    <property type="entry name" value="SEL1"/>
    <property type="match status" value="2"/>
</dbReference>
<comment type="caution">
    <text evidence="3">The sequence shown here is derived from an EMBL/GenBank/DDBJ whole genome shotgun (WGS) entry which is preliminary data.</text>
</comment>
<dbReference type="Proteomes" id="UP000215155">
    <property type="component" value="Unassembled WGS sequence"/>
</dbReference>
<dbReference type="Gene3D" id="1.25.40.10">
    <property type="entry name" value="Tetratricopeptide repeat domain"/>
    <property type="match status" value="1"/>
</dbReference>
<protein>
    <recommendedName>
        <fullName evidence="2">Peptidase C14 caspase domain-containing protein</fullName>
    </recommendedName>
</protein>